<evidence type="ECO:0008006" key="3">
    <source>
        <dbReference type="Google" id="ProtNLM"/>
    </source>
</evidence>
<comment type="caution">
    <text evidence="1">The sequence shown here is derived from an EMBL/GenBank/DDBJ whole genome shotgun (WGS) entry which is preliminary data.</text>
</comment>
<accession>A0ABY2WSE7</accession>
<name>A0ABY2WSE7_9FLAO</name>
<evidence type="ECO:0000313" key="2">
    <source>
        <dbReference type="Proteomes" id="UP000751614"/>
    </source>
</evidence>
<proteinExistence type="predicted"/>
<sequence>MISVFEYLLELEKEDDSHLGRILVLLNVFAGIEGKKEIKGLTKLAKLDFLLRYPVYLERAMKKVHQNPERVKIKEYEKKNVESKMVRFKYGPWDFRYRRFINELVGRGLVYIRPEGRSIYLGVTDNGRKIFEALQNDPWHDDIISRAKIINSNFNKSGTNLMKFIYATFPEIGSLKYGTKI</sequence>
<dbReference type="RefSeq" id="WP_138834940.1">
    <property type="nucleotide sequence ID" value="NZ_VCNI01000001.1"/>
</dbReference>
<protein>
    <recommendedName>
        <fullName evidence="3">Winged helix DNA-binding protein</fullName>
    </recommendedName>
</protein>
<evidence type="ECO:0000313" key="1">
    <source>
        <dbReference type="EMBL" id="TMU57444.1"/>
    </source>
</evidence>
<dbReference type="EMBL" id="VCNI01000001">
    <property type="protein sequence ID" value="TMU57444.1"/>
    <property type="molecule type" value="Genomic_DNA"/>
</dbReference>
<gene>
    <name evidence="1" type="ORF">FGG15_07845</name>
</gene>
<dbReference type="Proteomes" id="UP000751614">
    <property type="component" value="Unassembled WGS sequence"/>
</dbReference>
<organism evidence="1 2">
    <name type="scientific">Flagellimonas algicola</name>
    <dbReference type="NCBI Taxonomy" id="2583815"/>
    <lineage>
        <taxon>Bacteria</taxon>
        <taxon>Pseudomonadati</taxon>
        <taxon>Bacteroidota</taxon>
        <taxon>Flavobacteriia</taxon>
        <taxon>Flavobacteriales</taxon>
        <taxon>Flavobacteriaceae</taxon>
        <taxon>Flagellimonas</taxon>
    </lineage>
</organism>
<keyword evidence="2" id="KW-1185">Reference proteome</keyword>
<reference evidence="1 2" key="1">
    <citation type="submission" date="2019-05" db="EMBL/GenBank/DDBJ databases">
        <title>Flagellimonas sp. AsT0115, sp. nov., isolated from a marine red algae, Asparagopsis taxiformis.</title>
        <authorList>
            <person name="Kim J."/>
            <person name="Jeong S.E."/>
            <person name="Jeon C.O."/>
        </authorList>
    </citation>
    <scope>NUCLEOTIDE SEQUENCE [LARGE SCALE GENOMIC DNA]</scope>
    <source>
        <strain evidence="1 2">AsT0115</strain>
    </source>
</reference>